<protein>
    <submittedName>
        <fullName evidence="1">Uncharacterized protein</fullName>
    </submittedName>
</protein>
<reference evidence="1 2" key="1">
    <citation type="journal article" date="2011" name="Appl. Environ. Microbiol.">
        <title>Contribution of a Sodium Ion Gradient to Energy Conservation during Fermentation in the Cyanobacterium Arthrospira (Spirulina) maxima CS-328.</title>
        <authorList>
            <person name="Carrieri D."/>
            <person name="Ananyev G."/>
            <person name="Lenz O."/>
            <person name="Bryant D.A."/>
            <person name="Dismukes G.C."/>
        </authorList>
    </citation>
    <scope>NUCLEOTIDE SEQUENCE [LARGE SCALE GENOMIC DNA]</scope>
    <source>
        <strain evidence="1 2">CS-328</strain>
    </source>
</reference>
<comment type="caution">
    <text evidence="1">The sequence shown here is derived from an EMBL/GenBank/DDBJ whole genome shotgun (WGS) entry which is preliminary data.</text>
</comment>
<keyword evidence="2" id="KW-1185">Reference proteome</keyword>
<name>B5WA42_LIMMA</name>
<dbReference type="EMBL" id="ABYK01000111">
    <property type="protein sequence ID" value="EDZ91602.1"/>
    <property type="molecule type" value="Genomic_DNA"/>
</dbReference>
<evidence type="ECO:0000313" key="1">
    <source>
        <dbReference type="EMBL" id="EDZ91602.1"/>
    </source>
</evidence>
<organism evidence="1 2">
    <name type="scientific">Limnospira maxima CS-328</name>
    <dbReference type="NCBI Taxonomy" id="513049"/>
    <lineage>
        <taxon>Bacteria</taxon>
        <taxon>Bacillati</taxon>
        <taxon>Cyanobacteriota</taxon>
        <taxon>Cyanophyceae</taxon>
        <taxon>Oscillatoriophycideae</taxon>
        <taxon>Oscillatoriales</taxon>
        <taxon>Sirenicapillariaceae</taxon>
        <taxon>Limnospira</taxon>
    </lineage>
</organism>
<accession>B5WA42</accession>
<evidence type="ECO:0000313" key="2">
    <source>
        <dbReference type="Proteomes" id="UP000004061"/>
    </source>
</evidence>
<dbReference type="Proteomes" id="UP000004061">
    <property type="component" value="Unassembled WGS sequence"/>
</dbReference>
<sequence length="50" mass="5713">MRSPTLPIPRQGTETRSRLLPTCFLLFCPTLPIPRQGTETSRFFLDFDSA</sequence>
<gene>
    <name evidence="1" type="ORF">AmaxDRAFT_5642</name>
</gene>
<dbReference type="AlphaFoldDB" id="B5WA42"/>
<proteinExistence type="predicted"/>